<evidence type="ECO:0000313" key="3">
    <source>
        <dbReference type="Proteomes" id="UP000282926"/>
    </source>
</evidence>
<organism evidence="2 3">
    <name type="scientific">Lujinxingia sediminis</name>
    <dbReference type="NCBI Taxonomy" id="2480984"/>
    <lineage>
        <taxon>Bacteria</taxon>
        <taxon>Deltaproteobacteria</taxon>
        <taxon>Bradymonadales</taxon>
        <taxon>Lujinxingiaceae</taxon>
        <taxon>Lujinxingia</taxon>
    </lineage>
</organism>
<evidence type="ECO:0000256" key="1">
    <source>
        <dbReference type="SAM" id="MobiDB-lite"/>
    </source>
</evidence>
<dbReference type="Proteomes" id="UP000282926">
    <property type="component" value="Unassembled WGS sequence"/>
</dbReference>
<sequence length="67" mass="6587">MAKEITTGLIFGFLAVVLVAFLGNRVGVGCTHYEPSGVGEEGAAVEGEAAPAEGEAAPAEGEAAPAE</sequence>
<comment type="caution">
    <text evidence="2">The sequence shown here is derived from an EMBL/GenBank/DDBJ whole genome shotgun (WGS) entry which is preliminary data.</text>
</comment>
<proteinExistence type="predicted"/>
<accession>A0ABY0CUJ9</accession>
<reference evidence="2 3" key="1">
    <citation type="submission" date="2019-01" db="EMBL/GenBank/DDBJ databases">
        <title>Lujinxingia litoralis gen. nov., sp. nov. and Lujinxingia sediminis gen. nov., sp. nov., new members in the order Bradymonadales, isolated from coastal sediment.</title>
        <authorList>
            <person name="Li C.-M."/>
        </authorList>
    </citation>
    <scope>NUCLEOTIDE SEQUENCE [LARGE SCALE GENOMIC DNA]</scope>
    <source>
        <strain evidence="2 3">SEH01</strain>
    </source>
</reference>
<feature type="region of interest" description="Disordered" evidence="1">
    <location>
        <begin position="39"/>
        <end position="67"/>
    </location>
</feature>
<protein>
    <submittedName>
        <fullName evidence="2">Uncharacterized protein</fullName>
    </submittedName>
</protein>
<gene>
    <name evidence="2" type="ORF">EA187_06295</name>
</gene>
<name>A0ABY0CUJ9_9DELT</name>
<keyword evidence="3" id="KW-1185">Reference proteome</keyword>
<evidence type="ECO:0000313" key="2">
    <source>
        <dbReference type="EMBL" id="RVU46743.1"/>
    </source>
</evidence>
<dbReference type="RefSeq" id="WP_115606698.1">
    <property type="nucleotide sequence ID" value="NZ_SADD01000002.1"/>
</dbReference>
<dbReference type="EMBL" id="SADD01000002">
    <property type="protein sequence ID" value="RVU46743.1"/>
    <property type="molecule type" value="Genomic_DNA"/>
</dbReference>